<dbReference type="CDD" id="cd06225">
    <property type="entry name" value="HAMP"/>
    <property type="match status" value="1"/>
</dbReference>
<dbReference type="PANTHER" id="PTHR43531">
    <property type="entry name" value="PROTEIN ICFG"/>
    <property type="match status" value="1"/>
</dbReference>
<dbReference type="SMART" id="SM00283">
    <property type="entry name" value="MA"/>
    <property type="match status" value="1"/>
</dbReference>
<comment type="subcellular location">
    <subcellularLocation>
        <location evidence="1">Membrane</location>
    </subcellularLocation>
</comment>
<dbReference type="PANTHER" id="PTHR43531:SF11">
    <property type="entry name" value="METHYL-ACCEPTING CHEMOTAXIS PROTEIN 3"/>
    <property type="match status" value="1"/>
</dbReference>
<dbReference type="Proteomes" id="UP000199754">
    <property type="component" value="Chromosome"/>
</dbReference>
<dbReference type="InterPro" id="IPR000014">
    <property type="entry name" value="PAS"/>
</dbReference>
<dbReference type="InterPro" id="IPR000700">
    <property type="entry name" value="PAS-assoc_C"/>
</dbReference>
<dbReference type="Pfam" id="PF08447">
    <property type="entry name" value="PAS_3"/>
    <property type="match status" value="3"/>
</dbReference>
<dbReference type="InterPro" id="IPR013655">
    <property type="entry name" value="PAS_fold_3"/>
</dbReference>
<dbReference type="PROSITE" id="PS50111">
    <property type="entry name" value="CHEMOTAXIS_TRANSDUC_2"/>
    <property type="match status" value="1"/>
</dbReference>
<dbReference type="PROSITE" id="PS50112">
    <property type="entry name" value="PAS"/>
    <property type="match status" value="3"/>
</dbReference>
<evidence type="ECO:0000256" key="4">
    <source>
        <dbReference type="PROSITE-ProRule" id="PRU00284"/>
    </source>
</evidence>
<evidence type="ECO:0000259" key="5">
    <source>
        <dbReference type="PROSITE" id="PS50111"/>
    </source>
</evidence>
<keyword evidence="2" id="KW-0145">Chemotaxis</keyword>
<evidence type="ECO:0000259" key="6">
    <source>
        <dbReference type="PROSITE" id="PS50112"/>
    </source>
</evidence>
<feature type="domain" description="Methyl-accepting transducer" evidence="5">
    <location>
        <begin position="431"/>
        <end position="660"/>
    </location>
</feature>
<dbReference type="PROSITE" id="PS50113">
    <property type="entry name" value="PAC"/>
    <property type="match status" value="2"/>
</dbReference>
<accession>A0A221JZX6</accession>
<dbReference type="SMART" id="SM00304">
    <property type="entry name" value="HAMP"/>
    <property type="match status" value="1"/>
</dbReference>
<dbReference type="NCBIfam" id="TIGR00229">
    <property type="entry name" value="sensory_box"/>
    <property type="match status" value="3"/>
</dbReference>
<keyword evidence="4" id="KW-0807">Transducer</keyword>
<dbReference type="RefSeq" id="WP_089420088.1">
    <property type="nucleotide sequence ID" value="NZ_CP022415.1"/>
</dbReference>
<dbReference type="EMBL" id="CP022415">
    <property type="protein sequence ID" value="ASM72137.1"/>
    <property type="molecule type" value="Genomic_DNA"/>
</dbReference>
<dbReference type="CDD" id="cd11386">
    <property type="entry name" value="MCP_signal"/>
    <property type="match status" value="1"/>
</dbReference>
<evidence type="ECO:0000313" key="9">
    <source>
        <dbReference type="EMBL" id="ASM72137.1"/>
    </source>
</evidence>
<dbReference type="Pfam" id="PF00015">
    <property type="entry name" value="MCPsignal"/>
    <property type="match status" value="1"/>
</dbReference>
<dbReference type="PRINTS" id="PR00260">
    <property type="entry name" value="CHEMTRNSDUCR"/>
</dbReference>
<evidence type="ECO:0000256" key="1">
    <source>
        <dbReference type="ARBA" id="ARBA00004370"/>
    </source>
</evidence>
<dbReference type="AlphaFoldDB" id="A0A221JZX6"/>
<evidence type="ECO:0000259" key="7">
    <source>
        <dbReference type="PROSITE" id="PS50113"/>
    </source>
</evidence>
<dbReference type="Pfam" id="PF00672">
    <property type="entry name" value="HAMP"/>
    <property type="match status" value="1"/>
</dbReference>
<evidence type="ECO:0000313" key="10">
    <source>
        <dbReference type="Proteomes" id="UP000199754"/>
    </source>
</evidence>
<dbReference type="GO" id="GO:0004888">
    <property type="term" value="F:transmembrane signaling receptor activity"/>
    <property type="evidence" value="ECO:0007669"/>
    <property type="project" value="InterPro"/>
</dbReference>
<dbReference type="Gene3D" id="1.10.287.950">
    <property type="entry name" value="Methyl-accepting chemotaxis protein"/>
    <property type="match status" value="1"/>
</dbReference>
<dbReference type="SMART" id="SM00086">
    <property type="entry name" value="PAC"/>
    <property type="match status" value="3"/>
</dbReference>
<dbReference type="GO" id="GO:0006935">
    <property type="term" value="P:chemotaxis"/>
    <property type="evidence" value="ECO:0007669"/>
    <property type="project" value="UniProtKB-KW"/>
</dbReference>
<dbReference type="CDD" id="cd00130">
    <property type="entry name" value="PAS"/>
    <property type="match status" value="3"/>
</dbReference>
<name>A0A221JZX6_9RHOB</name>
<feature type="domain" description="PAC" evidence="7">
    <location>
        <begin position="333"/>
        <end position="385"/>
    </location>
</feature>
<dbReference type="GO" id="GO:0007165">
    <property type="term" value="P:signal transduction"/>
    <property type="evidence" value="ECO:0007669"/>
    <property type="project" value="UniProtKB-KW"/>
</dbReference>
<dbReference type="OrthoDB" id="9765776at2"/>
<dbReference type="InterPro" id="IPR003660">
    <property type="entry name" value="HAMP_dom"/>
</dbReference>
<feature type="domain" description="HAMP" evidence="8">
    <location>
        <begin position="374"/>
        <end position="426"/>
    </location>
</feature>
<feature type="domain" description="PAC" evidence="7">
    <location>
        <begin position="89"/>
        <end position="141"/>
    </location>
</feature>
<dbReference type="InterPro" id="IPR004089">
    <property type="entry name" value="MCPsignal_dom"/>
</dbReference>
<evidence type="ECO:0000256" key="3">
    <source>
        <dbReference type="ARBA" id="ARBA00029447"/>
    </source>
</evidence>
<organism evidence="9 10">
    <name type="scientific">Pseudosulfitobacter pseudonitzschiae</name>
    <dbReference type="NCBI Taxonomy" id="1402135"/>
    <lineage>
        <taxon>Bacteria</taxon>
        <taxon>Pseudomonadati</taxon>
        <taxon>Pseudomonadota</taxon>
        <taxon>Alphaproteobacteria</taxon>
        <taxon>Rhodobacterales</taxon>
        <taxon>Roseobacteraceae</taxon>
        <taxon>Pseudosulfitobacter</taxon>
    </lineage>
</organism>
<dbReference type="GO" id="GO:0016020">
    <property type="term" value="C:membrane"/>
    <property type="evidence" value="ECO:0007669"/>
    <property type="project" value="UniProtKB-SubCell"/>
</dbReference>
<feature type="domain" description="PAS" evidence="6">
    <location>
        <begin position="274"/>
        <end position="314"/>
    </location>
</feature>
<feature type="domain" description="PAS" evidence="6">
    <location>
        <begin position="147"/>
        <end position="182"/>
    </location>
</feature>
<reference evidence="9 10" key="1">
    <citation type="submission" date="2017-07" db="EMBL/GenBank/DDBJ databases">
        <title>Genome Sequence of Sulfitobacter pseudonitzschiae Strain SMR1 Isolated from a culture of the Diatom Skeletonema marinoi.</title>
        <authorList>
            <person name="Topel M."/>
            <person name="Pinder M.I.M."/>
            <person name="Johansson O.N."/>
            <person name="Kourtchenko O."/>
            <person name="Godhe A."/>
            <person name="Clarke A.K."/>
        </authorList>
    </citation>
    <scope>NUCLEOTIDE SEQUENCE [LARGE SCALE GENOMIC DNA]</scope>
    <source>
        <strain evidence="9 10">SMR1</strain>
    </source>
</reference>
<dbReference type="FunFam" id="1.10.287.950:FF:000001">
    <property type="entry name" value="Methyl-accepting chemotaxis sensory transducer"/>
    <property type="match status" value="1"/>
</dbReference>
<dbReference type="InterPro" id="IPR004090">
    <property type="entry name" value="Chemotax_Me-accpt_rcpt"/>
</dbReference>
<keyword evidence="10" id="KW-1185">Reference proteome</keyword>
<evidence type="ECO:0000256" key="2">
    <source>
        <dbReference type="ARBA" id="ARBA00022500"/>
    </source>
</evidence>
<evidence type="ECO:0000259" key="8">
    <source>
        <dbReference type="PROSITE" id="PS50885"/>
    </source>
</evidence>
<dbReference type="PROSITE" id="PS50885">
    <property type="entry name" value="HAMP"/>
    <property type="match status" value="1"/>
</dbReference>
<dbReference type="KEGG" id="spse:SULPSESMR1_01317"/>
<dbReference type="InterPro" id="IPR051310">
    <property type="entry name" value="MCP_chemotaxis"/>
</dbReference>
<gene>
    <name evidence="9" type="primary">bdlA</name>
    <name evidence="9" type="ORF">SULPSESMR1_01317</name>
</gene>
<protein>
    <submittedName>
        <fullName evidence="9">Biofilm dispersion protein BdlA</fullName>
    </submittedName>
</protein>
<dbReference type="SMART" id="SM00091">
    <property type="entry name" value="PAS"/>
    <property type="match status" value="3"/>
</dbReference>
<dbReference type="SUPFAM" id="SSF55785">
    <property type="entry name" value="PYP-like sensor domain (PAS domain)"/>
    <property type="match status" value="3"/>
</dbReference>
<proteinExistence type="inferred from homology"/>
<feature type="domain" description="PAS" evidence="6">
    <location>
        <begin position="13"/>
        <end position="59"/>
    </location>
</feature>
<dbReference type="SUPFAM" id="SSF58104">
    <property type="entry name" value="Methyl-accepting chemotaxis protein (MCP) signaling domain"/>
    <property type="match status" value="1"/>
</dbReference>
<dbReference type="InterPro" id="IPR035965">
    <property type="entry name" value="PAS-like_dom_sf"/>
</dbReference>
<dbReference type="Gene3D" id="3.30.450.20">
    <property type="entry name" value="PAS domain"/>
    <property type="match status" value="3"/>
</dbReference>
<comment type="similarity">
    <text evidence="3">Belongs to the methyl-accepting chemotaxis (MCP) protein family.</text>
</comment>
<dbReference type="InterPro" id="IPR001610">
    <property type="entry name" value="PAC"/>
</dbReference>
<sequence>MIFGKRNKTDETSHRDAMTVLNALNMVQSVVWFDMDGTILDANQNFLSTLGYQLDEIKGLHHRVLVSSDYASNPDYRTFWDKLQDGTVRSGRFQRVAKDGTTVWLEASYIPVLDETGNPVKIVKFAIDITQARRKSAESEGKIAAISASQAVIEFALDGTVITANDNFLTTLGYTLNEIIGQHHRMFVEKSFATSADYQAFWEKLGKGKFHAGEFLRIGKGGRELWLQATYNPILSPDGTPEKVVKYASDITRMKLEAADSAGQLAAISKSQAVIEFDLDGTILTANGNFLTTLGYTLNEIIGKHHRIFVDPSEANSTAYKSFWSELGQGHFQSAEFKRITKDGQEVWIQASYNPIFDPSGRPYKVVKYATETTHSRQAMDALISGLAALADGDLTARLPNTLVDEFEPIKTAFNQTLERLEDLVRGILESAQSIADETNAIASISSDLATRGERQAANVEETFAAMEEITTAVQRTAENAKAATKDADSASKYAEDGRNVVTRAVDAMSHIEESTLHISKIVEVLEGISFQTNLLALNAGVEAARAGDAGRGFAVVASEVRALAHRSSESAREITALIKRSNKEVAEGSELVSSSGTALTNIVSGVNAVVTSIRGILNACEEQASGTTEVTHAVSEIDQATQHTAALAEESAAAATQLAERAVNLRELVSFFRYDRNVALSNVHHLSKPAPDPFANRAPGIRAEPVKKANVAGAPFVTEATPVDNSGWNEF</sequence>